<evidence type="ECO:0000256" key="1">
    <source>
        <dbReference type="SAM" id="MobiDB-lite"/>
    </source>
</evidence>
<feature type="region of interest" description="Disordered" evidence="1">
    <location>
        <begin position="103"/>
        <end position="133"/>
    </location>
</feature>
<protein>
    <submittedName>
        <fullName evidence="2">Uncharacterized protein</fullName>
    </submittedName>
</protein>
<proteinExistence type="predicted"/>
<keyword evidence="3" id="KW-1185">Reference proteome</keyword>
<sequence length="133" mass="14975">MIKKLEEKAALSESTSSQLKRELSIVRSQLINSKKDLDTQRFAFELQLEVEAHRLLSRIDSLEEWGVAEYNSGLSFYYDCIMFVLKKEYPELNMSKLEARVNAQMDKQNKEEVAAPTAQKSSGPDAGPSAVAS</sequence>
<comment type="caution">
    <text evidence="2">The sequence shown here is derived from an EMBL/GenBank/DDBJ whole genome shotgun (WGS) entry which is preliminary data.</text>
</comment>
<dbReference type="EMBL" id="JBCGBO010000025">
    <property type="protein sequence ID" value="KAK9174931.1"/>
    <property type="molecule type" value="Genomic_DNA"/>
</dbReference>
<accession>A0AAP0LH05</accession>
<gene>
    <name evidence="2" type="ORF">WN944_026935</name>
</gene>
<name>A0AAP0LH05_9ROSI</name>
<dbReference type="Proteomes" id="UP001428341">
    <property type="component" value="Unassembled WGS sequence"/>
</dbReference>
<dbReference type="AlphaFoldDB" id="A0AAP0LH05"/>
<organism evidence="2 3">
    <name type="scientific">Citrus x changshan-huyou</name>
    <dbReference type="NCBI Taxonomy" id="2935761"/>
    <lineage>
        <taxon>Eukaryota</taxon>
        <taxon>Viridiplantae</taxon>
        <taxon>Streptophyta</taxon>
        <taxon>Embryophyta</taxon>
        <taxon>Tracheophyta</taxon>
        <taxon>Spermatophyta</taxon>
        <taxon>Magnoliopsida</taxon>
        <taxon>eudicotyledons</taxon>
        <taxon>Gunneridae</taxon>
        <taxon>Pentapetalae</taxon>
        <taxon>rosids</taxon>
        <taxon>malvids</taxon>
        <taxon>Sapindales</taxon>
        <taxon>Rutaceae</taxon>
        <taxon>Aurantioideae</taxon>
        <taxon>Citrus</taxon>
    </lineage>
</organism>
<reference evidence="2 3" key="1">
    <citation type="submission" date="2024-05" db="EMBL/GenBank/DDBJ databases">
        <title>Haplotype-resolved chromosome-level genome assembly of Huyou (Citrus changshanensis).</title>
        <authorList>
            <person name="Miao C."/>
            <person name="Chen W."/>
            <person name="Wu Y."/>
            <person name="Wang L."/>
            <person name="Zhao S."/>
            <person name="Grierson D."/>
            <person name="Xu C."/>
            <person name="Chen K."/>
        </authorList>
    </citation>
    <scope>NUCLEOTIDE SEQUENCE [LARGE SCALE GENOMIC DNA]</scope>
    <source>
        <strain evidence="2">01-14</strain>
        <tissue evidence="2">Leaf</tissue>
    </source>
</reference>
<evidence type="ECO:0000313" key="3">
    <source>
        <dbReference type="Proteomes" id="UP001428341"/>
    </source>
</evidence>
<evidence type="ECO:0000313" key="2">
    <source>
        <dbReference type="EMBL" id="KAK9174931.1"/>
    </source>
</evidence>